<accession>A0A2H5NPD0</accession>
<evidence type="ECO:0000313" key="2">
    <source>
        <dbReference type="Proteomes" id="UP000236630"/>
    </source>
</evidence>
<name>A0A2H5NPD0_CITUN</name>
<reference evidence="1 2" key="1">
    <citation type="journal article" date="2017" name="Front. Genet.">
        <title>Draft sequencing of the heterozygous diploid genome of Satsuma (Citrus unshiu Marc.) using a hybrid assembly approach.</title>
        <authorList>
            <person name="Shimizu T."/>
            <person name="Tanizawa Y."/>
            <person name="Mochizuki T."/>
            <person name="Nagasaki H."/>
            <person name="Yoshioka T."/>
            <person name="Toyoda A."/>
            <person name="Fujiyama A."/>
            <person name="Kaminuma E."/>
            <person name="Nakamura Y."/>
        </authorList>
    </citation>
    <scope>NUCLEOTIDE SEQUENCE [LARGE SCALE GENOMIC DNA]</scope>
    <source>
        <strain evidence="2">cv. Miyagawa wase</strain>
    </source>
</reference>
<dbReference type="STRING" id="55188.A0A2H5NPD0"/>
<keyword evidence="2" id="KW-1185">Reference proteome</keyword>
<comment type="caution">
    <text evidence="1">The sequence shown here is derived from an EMBL/GenBank/DDBJ whole genome shotgun (WGS) entry which is preliminary data.</text>
</comment>
<dbReference type="Proteomes" id="UP000236630">
    <property type="component" value="Unassembled WGS sequence"/>
</dbReference>
<proteinExistence type="predicted"/>
<protein>
    <submittedName>
        <fullName evidence="1">Uncharacterized protein</fullName>
    </submittedName>
</protein>
<evidence type="ECO:0000313" key="1">
    <source>
        <dbReference type="EMBL" id="GAY41791.1"/>
    </source>
</evidence>
<dbReference type="AlphaFoldDB" id="A0A2H5NPD0"/>
<organism evidence="1 2">
    <name type="scientific">Citrus unshiu</name>
    <name type="common">Satsuma mandarin</name>
    <name type="synonym">Citrus nobilis var. unshiu</name>
    <dbReference type="NCBI Taxonomy" id="55188"/>
    <lineage>
        <taxon>Eukaryota</taxon>
        <taxon>Viridiplantae</taxon>
        <taxon>Streptophyta</taxon>
        <taxon>Embryophyta</taxon>
        <taxon>Tracheophyta</taxon>
        <taxon>Spermatophyta</taxon>
        <taxon>Magnoliopsida</taxon>
        <taxon>eudicotyledons</taxon>
        <taxon>Gunneridae</taxon>
        <taxon>Pentapetalae</taxon>
        <taxon>rosids</taxon>
        <taxon>malvids</taxon>
        <taxon>Sapindales</taxon>
        <taxon>Rutaceae</taxon>
        <taxon>Aurantioideae</taxon>
        <taxon>Citrus</taxon>
    </lineage>
</organism>
<dbReference type="EMBL" id="BDQV01000014">
    <property type="protein sequence ID" value="GAY41792.1"/>
    <property type="molecule type" value="Genomic_DNA"/>
</dbReference>
<sequence length="72" mass="7598">MFNPLSNESLTAAAASSSSKAFSTVAFFKSKTKAPPKTKKVESKPKVEDGSLGPLEDLVLQSKMSSLLVVLP</sequence>
<gene>
    <name evidence="1" type="ORF">CUMW_062170</name>
</gene>
<dbReference type="EMBL" id="BDQV01000014">
    <property type="protein sequence ID" value="GAY41791.1"/>
    <property type="molecule type" value="Genomic_DNA"/>
</dbReference>